<dbReference type="Proteomes" id="UP001172673">
    <property type="component" value="Unassembled WGS sequence"/>
</dbReference>
<proteinExistence type="predicted"/>
<feature type="compositionally biased region" description="Polar residues" evidence="1">
    <location>
        <begin position="221"/>
        <end position="240"/>
    </location>
</feature>
<feature type="compositionally biased region" description="Polar residues" evidence="1">
    <location>
        <begin position="565"/>
        <end position="586"/>
    </location>
</feature>
<sequence length="834" mass="92162">MAAVRPKVRNDPFIQQDPNKSRYSQRLTTEQWSGLKPMITDLLDQGVRVVDVLRRLDADDIHVTRSQLETQMKKWDAPTNTEEQHQQTMPSSPDTSTSGIRLLESTPDESHADTLSSASTAQMFQARDFCEELDACIDTSLEETTYESRLEYPPQGLEHHSHALVDLPVSFKCTSLEKTRPEPQPARFPPQISEYHPKALPDPSVFSSLLFEQRDSPKNPAVSQAHHSTPTVHSMHSSTGSASVSTLLASKTTRRPFRVPSYPISDTIRNLQGPPLLESGLFSVTVLRLCYMAALLLNLRCFNEAFEVFYLILRGLSDPSTSYEITVPRLLFSVTGCIRCASTEQQIVVARVLDQQLDKYLEACLEPDRWIGKPQSRFIQPLLRLAQVIRSLRHASVAPGLESLRENAYLAAYGTVLGLENETLDISKLIVVPSFVPETVLQSFCESQDVRKSIVEALDTMRGCLRYRAREIKQLLDETRSVHDISGFEMRQTLAFYVLEYHNDNSLGAFSHVSESLKTAEHSQFFCLLQEHALAALPFLLMGIMEDPGLLQESEEQAEPPLLTDETSNPQRSQDSTGTSRSISPISSAYGSPLNYQRSRATAGGIKMAMIKIQQALHLAPESGGYRKLIQVLLGHMSPCARGPILLNTSSNKRLVNLAIKMARLEWTKPGIGAFSPSISLLRLPLPELSGTSTLPKLPPSSEAPDEPDLPRQPPKTPTNIDVAITTDASDSGRPPAEQDSTRDSSYDPPIAGSLRSSISSAFRSFKGLSVVHPQNRSTSNLSVHTTSTGKRSGPMSWRFSVVTGLSSNPSVRGSTATDVTMGGIEEETSVQWI</sequence>
<feature type="region of interest" description="Disordered" evidence="1">
    <location>
        <begin position="553"/>
        <end position="586"/>
    </location>
</feature>
<dbReference type="EMBL" id="JAPDRK010000008">
    <property type="protein sequence ID" value="KAJ9609875.1"/>
    <property type="molecule type" value="Genomic_DNA"/>
</dbReference>
<name>A0AA38XAP9_9EURO</name>
<evidence type="ECO:0000313" key="3">
    <source>
        <dbReference type="Proteomes" id="UP001172673"/>
    </source>
</evidence>
<comment type="caution">
    <text evidence="2">The sequence shown here is derived from an EMBL/GenBank/DDBJ whole genome shotgun (WGS) entry which is preliminary data.</text>
</comment>
<reference evidence="2" key="1">
    <citation type="submission" date="2022-10" db="EMBL/GenBank/DDBJ databases">
        <title>Culturing micro-colonial fungi from biological soil crusts in the Mojave desert and describing Neophaeococcomyces mojavensis, and introducing the new genera and species Taxawa tesnikishii.</title>
        <authorList>
            <person name="Kurbessoian T."/>
            <person name="Stajich J.E."/>
        </authorList>
    </citation>
    <scope>NUCLEOTIDE SEQUENCE</scope>
    <source>
        <strain evidence="2">TK_41</strain>
    </source>
</reference>
<evidence type="ECO:0008006" key="4">
    <source>
        <dbReference type="Google" id="ProtNLM"/>
    </source>
</evidence>
<gene>
    <name evidence="2" type="ORF">H2200_006204</name>
</gene>
<protein>
    <recommendedName>
        <fullName evidence="4">Clr5 domain-containing protein</fullName>
    </recommendedName>
</protein>
<feature type="region of interest" description="Disordered" evidence="1">
    <location>
        <begin position="70"/>
        <end position="101"/>
    </location>
</feature>
<evidence type="ECO:0000256" key="1">
    <source>
        <dbReference type="SAM" id="MobiDB-lite"/>
    </source>
</evidence>
<organism evidence="2 3">
    <name type="scientific">Cladophialophora chaetospira</name>
    <dbReference type="NCBI Taxonomy" id="386627"/>
    <lineage>
        <taxon>Eukaryota</taxon>
        <taxon>Fungi</taxon>
        <taxon>Dikarya</taxon>
        <taxon>Ascomycota</taxon>
        <taxon>Pezizomycotina</taxon>
        <taxon>Eurotiomycetes</taxon>
        <taxon>Chaetothyriomycetidae</taxon>
        <taxon>Chaetothyriales</taxon>
        <taxon>Herpotrichiellaceae</taxon>
        <taxon>Cladophialophora</taxon>
    </lineage>
</organism>
<feature type="compositionally biased region" description="Polar residues" evidence="1">
    <location>
        <begin position="16"/>
        <end position="25"/>
    </location>
</feature>
<accession>A0AA38XAP9</accession>
<feature type="region of interest" description="Disordered" evidence="1">
    <location>
        <begin position="692"/>
        <end position="753"/>
    </location>
</feature>
<feature type="compositionally biased region" description="Polar residues" evidence="1">
    <location>
        <begin position="78"/>
        <end position="99"/>
    </location>
</feature>
<dbReference type="AlphaFoldDB" id="A0AA38XAP9"/>
<evidence type="ECO:0000313" key="2">
    <source>
        <dbReference type="EMBL" id="KAJ9609875.1"/>
    </source>
</evidence>
<feature type="region of interest" description="Disordered" evidence="1">
    <location>
        <begin position="1"/>
        <end position="25"/>
    </location>
</feature>
<keyword evidence="3" id="KW-1185">Reference proteome</keyword>
<feature type="region of interest" description="Disordered" evidence="1">
    <location>
        <begin position="217"/>
        <end position="240"/>
    </location>
</feature>